<organism evidence="3 4">
    <name type="scientific">Trichomonascus ciferrii</name>
    <dbReference type="NCBI Taxonomy" id="44093"/>
    <lineage>
        <taxon>Eukaryota</taxon>
        <taxon>Fungi</taxon>
        <taxon>Dikarya</taxon>
        <taxon>Ascomycota</taxon>
        <taxon>Saccharomycotina</taxon>
        <taxon>Dipodascomycetes</taxon>
        <taxon>Dipodascales</taxon>
        <taxon>Trichomonascaceae</taxon>
        <taxon>Trichomonascus</taxon>
        <taxon>Trichomonascus ciferrii complex</taxon>
    </lineage>
</organism>
<evidence type="ECO:0000313" key="3">
    <source>
        <dbReference type="EMBL" id="KAA8907208.1"/>
    </source>
</evidence>
<dbReference type="EMBL" id="SWFS01000385">
    <property type="protein sequence ID" value="KAA8907208.1"/>
    <property type="molecule type" value="Genomic_DNA"/>
</dbReference>
<dbReference type="OrthoDB" id="1806at2759"/>
<dbReference type="GO" id="GO:0016035">
    <property type="term" value="C:zeta DNA polymerase complex"/>
    <property type="evidence" value="ECO:0007669"/>
    <property type="project" value="TreeGrafter"/>
</dbReference>
<dbReference type="PROSITE" id="PS50815">
    <property type="entry name" value="HORMA"/>
    <property type="match status" value="1"/>
</dbReference>
<dbReference type="InterPro" id="IPR045091">
    <property type="entry name" value="Mad2-like"/>
</dbReference>
<dbReference type="InterPro" id="IPR003511">
    <property type="entry name" value="HORMA_dom"/>
</dbReference>
<reference evidence="3" key="1">
    <citation type="journal article" date="2019" name="G3 (Bethesda)">
        <title>Genome Assemblies of Two Rare Opportunistic Yeast Pathogens: Diutina rugosa (syn. Candida rugosa) and Trichomonascus ciferrii (syn. Candida ciferrii).</title>
        <authorList>
            <person name="Mixao V."/>
            <person name="Saus E."/>
            <person name="Hansen A.P."/>
            <person name="Lass-Florl C."/>
            <person name="Gabaldon T."/>
        </authorList>
    </citation>
    <scope>NUCLEOTIDE SEQUENCE</scope>
    <source>
        <strain evidence="3">CBS 4856</strain>
    </source>
</reference>
<dbReference type="PANTHER" id="PTHR11842">
    <property type="entry name" value="MITOTIC SPINDLE ASSEMBLY CHECKPOINT PROTEIN MAD2"/>
    <property type="match status" value="1"/>
</dbReference>
<evidence type="ECO:0000256" key="1">
    <source>
        <dbReference type="ARBA" id="ARBA00010348"/>
    </source>
</evidence>
<dbReference type="PANTHER" id="PTHR11842:SF10">
    <property type="entry name" value="MITOTIC SPINDLE ASSEMBLY CHECKPOINT PROTEIN MAD2B"/>
    <property type="match status" value="1"/>
</dbReference>
<name>A0A642UX42_9ASCO</name>
<dbReference type="SUPFAM" id="SSF56019">
    <property type="entry name" value="The spindle assembly checkpoint protein mad2"/>
    <property type="match status" value="1"/>
</dbReference>
<gene>
    <name evidence="3" type="ORF">TRICI_005027</name>
</gene>
<dbReference type="AlphaFoldDB" id="A0A642UX42"/>
<dbReference type="Proteomes" id="UP000761534">
    <property type="component" value="Unassembled WGS sequence"/>
</dbReference>
<keyword evidence="4" id="KW-1185">Reference proteome</keyword>
<dbReference type="InterPro" id="IPR036570">
    <property type="entry name" value="HORMA_dom_sf"/>
</dbReference>
<dbReference type="Gene3D" id="3.30.900.10">
    <property type="entry name" value="HORMA domain"/>
    <property type="match status" value="1"/>
</dbReference>
<proteinExistence type="inferred from homology"/>
<dbReference type="VEuPathDB" id="FungiDB:TRICI_005027"/>
<comment type="caution">
    <text evidence="3">The sequence shown here is derived from an EMBL/GenBank/DDBJ whole genome shotgun (WGS) entry which is preliminary data.</text>
</comment>
<sequence>MDGPQSTSELLVAFQQFLIVLTHELTYLRGIYPSEAFGQRRVYETVVHQCRHPKVVEWIENLSVVCMEQIRRGTVHKVSIVILREHDKRPLERFALDIRDFPKVASSELDQPLPSDAHVTWGQIIDQYRSCLRALALESGKYGPIKEDDDNPLTFTVLLELSDNQTMDVQTSPWIVADAARYHEHEEHPRIRSIPIRFVDAGPASFHLVLEEERSRAKQRANPSPP</sequence>
<accession>A0A642UX42</accession>
<evidence type="ECO:0000313" key="4">
    <source>
        <dbReference type="Proteomes" id="UP000761534"/>
    </source>
</evidence>
<comment type="similarity">
    <text evidence="1">Belongs to the MAD2 family.</text>
</comment>
<dbReference type="Pfam" id="PF02301">
    <property type="entry name" value="HORMA"/>
    <property type="match status" value="1"/>
</dbReference>
<evidence type="ECO:0000259" key="2">
    <source>
        <dbReference type="PROSITE" id="PS50815"/>
    </source>
</evidence>
<feature type="domain" description="HORMA" evidence="2">
    <location>
        <begin position="8"/>
        <end position="210"/>
    </location>
</feature>
<protein>
    <recommendedName>
        <fullName evidence="2">HORMA domain-containing protein</fullName>
    </recommendedName>
</protein>